<dbReference type="InterPro" id="IPR013785">
    <property type="entry name" value="Aldolase_TIM"/>
</dbReference>
<dbReference type="Gene3D" id="3.20.20.70">
    <property type="entry name" value="Aldolase class I"/>
    <property type="match status" value="1"/>
</dbReference>
<dbReference type="GO" id="GO:0051536">
    <property type="term" value="F:iron-sulfur cluster binding"/>
    <property type="evidence" value="ECO:0007669"/>
    <property type="project" value="UniProtKB-KW"/>
</dbReference>
<dbReference type="InterPro" id="IPR007197">
    <property type="entry name" value="rSAM"/>
</dbReference>
<keyword evidence="2" id="KW-0479">Metal-binding</keyword>
<dbReference type="Pfam" id="PF04055">
    <property type="entry name" value="Radical_SAM"/>
    <property type="match status" value="1"/>
</dbReference>
<sequence>MSQAFNLSEYMSNGIENIVKDVLKASTKNLKEATFVIKYMLALKGAKNKRNMLESKGEHIPPFLMASISTNCNLYCKGCYARANKSCGNNLKTSEISEERWGDIFNEAKELGISFVLLLGGEPLMRKGVIEKASSVKEIVFPIFTNGTMFDESYIKLFDKNRNLVPMLSIEGNKDQTDGRRGIGTYNSIMITMSNINKKGILFGCSVTVTTQNITTVTSKEFVQDIYSKGTRILVFVEYVAIIKATKNLAPTDKERLILEQKIEELKKVFENVVFLSFPGDEKYAGGCLAAGRGFFHINASGDAEPCPFSPYSDINLKECSLEKALKSPLFRKLKDNEMLLGEHDGGCLLFEKEEHVKKILEI</sequence>
<dbReference type="Proteomes" id="UP000192468">
    <property type="component" value="Unassembled WGS sequence"/>
</dbReference>
<keyword evidence="1" id="KW-0949">S-adenosyl-L-methionine</keyword>
<dbReference type="PANTHER" id="PTHR43524">
    <property type="entry name" value="RADICAL SAM SUPERFAMILY PROTEIN"/>
    <property type="match status" value="1"/>
</dbReference>
<dbReference type="InterPro" id="IPR058240">
    <property type="entry name" value="rSAM_sf"/>
</dbReference>
<dbReference type="PANTHER" id="PTHR43524:SF1">
    <property type="entry name" value="RADICAL SAM SUPERFAMILY PROTEIN"/>
    <property type="match status" value="1"/>
</dbReference>
<evidence type="ECO:0000259" key="5">
    <source>
        <dbReference type="Pfam" id="PF04055"/>
    </source>
</evidence>
<evidence type="ECO:0000256" key="2">
    <source>
        <dbReference type="ARBA" id="ARBA00022723"/>
    </source>
</evidence>
<dbReference type="SFLD" id="SFLDG01067">
    <property type="entry name" value="SPASM/twitch_domain_containing"/>
    <property type="match status" value="1"/>
</dbReference>
<dbReference type="AlphaFoldDB" id="A0A1W1XEC7"/>
<dbReference type="CDD" id="cd21128">
    <property type="entry name" value="SPASM_rSAM"/>
    <property type="match status" value="1"/>
</dbReference>
<evidence type="ECO:0000256" key="1">
    <source>
        <dbReference type="ARBA" id="ARBA00022691"/>
    </source>
</evidence>
<dbReference type="OrthoDB" id="9782387at2"/>
<dbReference type="SFLD" id="SFLDS00029">
    <property type="entry name" value="Radical_SAM"/>
    <property type="match status" value="1"/>
</dbReference>
<keyword evidence="7" id="KW-1185">Reference proteome</keyword>
<dbReference type="GO" id="GO:0003824">
    <property type="term" value="F:catalytic activity"/>
    <property type="evidence" value="ECO:0007669"/>
    <property type="project" value="InterPro"/>
</dbReference>
<dbReference type="SUPFAM" id="SSF102114">
    <property type="entry name" value="Radical SAM enzymes"/>
    <property type="match status" value="1"/>
</dbReference>
<organism evidence="6 7">
    <name type="scientific">Clostridium acidisoli DSM 12555</name>
    <dbReference type="NCBI Taxonomy" id="1121291"/>
    <lineage>
        <taxon>Bacteria</taxon>
        <taxon>Bacillati</taxon>
        <taxon>Bacillota</taxon>
        <taxon>Clostridia</taxon>
        <taxon>Eubacteriales</taxon>
        <taxon>Clostridiaceae</taxon>
        <taxon>Clostridium</taxon>
    </lineage>
</organism>
<evidence type="ECO:0000313" key="6">
    <source>
        <dbReference type="EMBL" id="SMC22263.1"/>
    </source>
</evidence>
<dbReference type="STRING" id="1121291.SAMN02745134_01610"/>
<evidence type="ECO:0000313" key="7">
    <source>
        <dbReference type="Proteomes" id="UP000192468"/>
    </source>
</evidence>
<reference evidence="6 7" key="1">
    <citation type="submission" date="2017-04" db="EMBL/GenBank/DDBJ databases">
        <authorList>
            <person name="Afonso C.L."/>
            <person name="Miller P.J."/>
            <person name="Scott M.A."/>
            <person name="Spackman E."/>
            <person name="Goraichik I."/>
            <person name="Dimitrov K.M."/>
            <person name="Suarez D.L."/>
            <person name="Swayne D.E."/>
        </authorList>
    </citation>
    <scope>NUCLEOTIDE SEQUENCE [LARGE SCALE GENOMIC DNA]</scope>
    <source>
        <strain evidence="6 7">DSM 12555</strain>
    </source>
</reference>
<dbReference type="GO" id="GO:0046872">
    <property type="term" value="F:metal ion binding"/>
    <property type="evidence" value="ECO:0007669"/>
    <property type="project" value="UniProtKB-KW"/>
</dbReference>
<gene>
    <name evidence="6" type="ORF">SAMN02745134_01610</name>
</gene>
<keyword evidence="3" id="KW-0408">Iron</keyword>
<accession>A0A1W1XEC7</accession>
<dbReference type="RefSeq" id="WP_084115077.1">
    <property type="nucleotide sequence ID" value="NZ_FWXH01000003.1"/>
</dbReference>
<feature type="domain" description="Radical SAM core" evidence="5">
    <location>
        <begin position="68"/>
        <end position="207"/>
    </location>
</feature>
<evidence type="ECO:0000256" key="4">
    <source>
        <dbReference type="ARBA" id="ARBA00023014"/>
    </source>
</evidence>
<dbReference type="CDD" id="cd01335">
    <property type="entry name" value="Radical_SAM"/>
    <property type="match status" value="1"/>
</dbReference>
<dbReference type="EMBL" id="FWXH01000003">
    <property type="protein sequence ID" value="SMC22263.1"/>
    <property type="molecule type" value="Genomic_DNA"/>
</dbReference>
<protein>
    <submittedName>
        <fullName evidence="6">Radical SAM superfamily enzyme, MoaA/NifB/PqqE/SkfB family</fullName>
    </submittedName>
</protein>
<evidence type="ECO:0000256" key="3">
    <source>
        <dbReference type="ARBA" id="ARBA00023004"/>
    </source>
</evidence>
<name>A0A1W1XEC7_9CLOT</name>
<keyword evidence="4" id="KW-0411">Iron-sulfur</keyword>
<proteinExistence type="predicted"/>